<gene>
    <name evidence="3" type="ORF">AKO1_004853</name>
</gene>
<proteinExistence type="predicted"/>
<dbReference type="SMART" id="SM00248">
    <property type="entry name" value="ANK"/>
    <property type="match status" value="4"/>
</dbReference>
<keyword evidence="2" id="KW-0040">ANK repeat</keyword>
<evidence type="ECO:0000256" key="2">
    <source>
        <dbReference type="ARBA" id="ARBA00023043"/>
    </source>
</evidence>
<dbReference type="Proteomes" id="UP001431209">
    <property type="component" value="Unassembled WGS sequence"/>
</dbReference>
<keyword evidence="4" id="KW-1185">Reference proteome</keyword>
<sequence length="188" mass="21214">MTKENDHEKLIKIISNNDLNAFSEAVLEIKDVNALFEHSNREIRLIHAVLNKSATDPVEMLRILVNNGADVNAKSGTDGQFTELTPLHYAVLHSENCVLYLLQKGANPNQTAKPTLTPLHNAILNQKPYTARILVDAKADYNVLNFDDKSSLTLAEEKGMEDIVRIIHQGESRSPITEEERYPEDYNY</sequence>
<dbReference type="SUPFAM" id="SSF48403">
    <property type="entry name" value="Ankyrin repeat"/>
    <property type="match status" value="1"/>
</dbReference>
<comment type="caution">
    <text evidence="3">The sequence shown here is derived from an EMBL/GenBank/DDBJ whole genome shotgun (WGS) entry which is preliminary data.</text>
</comment>
<dbReference type="PANTHER" id="PTHR24189">
    <property type="entry name" value="MYOTROPHIN"/>
    <property type="match status" value="1"/>
</dbReference>
<dbReference type="Pfam" id="PF12796">
    <property type="entry name" value="Ank_2"/>
    <property type="match status" value="1"/>
</dbReference>
<dbReference type="InterPro" id="IPR036770">
    <property type="entry name" value="Ankyrin_rpt-contain_sf"/>
</dbReference>
<accession>A0AAW2Z5T3</accession>
<dbReference type="InterPro" id="IPR002110">
    <property type="entry name" value="Ankyrin_rpt"/>
</dbReference>
<reference evidence="3 4" key="1">
    <citation type="submission" date="2024-03" db="EMBL/GenBank/DDBJ databases">
        <title>The Acrasis kona genome and developmental transcriptomes reveal deep origins of eukaryotic multicellular pathways.</title>
        <authorList>
            <person name="Sheikh S."/>
            <person name="Fu C.-J."/>
            <person name="Brown M.W."/>
            <person name="Baldauf S.L."/>
        </authorList>
    </citation>
    <scope>NUCLEOTIDE SEQUENCE [LARGE SCALE GENOMIC DNA]</scope>
    <source>
        <strain evidence="3 4">ATCC MYA-3509</strain>
    </source>
</reference>
<dbReference type="Gene3D" id="1.25.40.20">
    <property type="entry name" value="Ankyrin repeat-containing domain"/>
    <property type="match status" value="2"/>
</dbReference>
<evidence type="ECO:0000313" key="4">
    <source>
        <dbReference type="Proteomes" id="UP001431209"/>
    </source>
</evidence>
<dbReference type="EMBL" id="JAOPGA020001032">
    <property type="protein sequence ID" value="KAL0484298.1"/>
    <property type="molecule type" value="Genomic_DNA"/>
</dbReference>
<dbReference type="AlphaFoldDB" id="A0AAW2Z5T3"/>
<protein>
    <submittedName>
        <fullName evidence="3">Ankyrin repeat and SOCS box protein</fullName>
    </submittedName>
</protein>
<name>A0AAW2Z5T3_9EUKA</name>
<dbReference type="InterPro" id="IPR050745">
    <property type="entry name" value="Multifunctional_regulatory"/>
</dbReference>
<organism evidence="3 4">
    <name type="scientific">Acrasis kona</name>
    <dbReference type="NCBI Taxonomy" id="1008807"/>
    <lineage>
        <taxon>Eukaryota</taxon>
        <taxon>Discoba</taxon>
        <taxon>Heterolobosea</taxon>
        <taxon>Tetramitia</taxon>
        <taxon>Eutetramitia</taxon>
        <taxon>Acrasidae</taxon>
        <taxon>Acrasis</taxon>
    </lineage>
</organism>
<evidence type="ECO:0000256" key="1">
    <source>
        <dbReference type="ARBA" id="ARBA00022737"/>
    </source>
</evidence>
<keyword evidence="1" id="KW-0677">Repeat</keyword>
<evidence type="ECO:0000313" key="3">
    <source>
        <dbReference type="EMBL" id="KAL0484298.1"/>
    </source>
</evidence>